<dbReference type="OrthoDB" id="9811296at2"/>
<evidence type="ECO:0000256" key="5">
    <source>
        <dbReference type="ARBA" id="ARBA00022833"/>
    </source>
</evidence>
<keyword evidence="4" id="KW-0378">Hydrolase</keyword>
<evidence type="ECO:0000256" key="2">
    <source>
        <dbReference type="ARBA" id="ARBA00005988"/>
    </source>
</evidence>
<keyword evidence="3" id="KW-0645">Protease</keyword>
<comment type="similarity">
    <text evidence="2 7">Belongs to the peptidase M14 family.</text>
</comment>
<dbReference type="SMART" id="SM00631">
    <property type="entry name" value="Zn_pept"/>
    <property type="match status" value="1"/>
</dbReference>
<sequence>MLHGNRLRQWDSNRKLELYDPEDVTVSRVEFWRNGMQQPIPIEPDRSTSPPTVAVPNILLQSCEPIIAYECVSETESFRTIRKQILHVEPRCRPADYVCEETPVKQWDNLDVRLDQHDTILEQHSNTLKQHSTMLKTQETEISDLGNELNDASAELQKLEQAQTLSDAEIAQRVKTVNGVSPDKNGAVSVPIASSEEMQGFVDTYCKANGVQAGATAAQAEQIEKNTQDIRLFTEELENNINSLSLWESGQINSDGTNNTNNTRIRTISYIPDNVIRVKADDQANVRAQLYAADGTFVKVSDLGFTQDFLVADVLAEDAQASKIRLTARHVKTTTAIDTDYAEHIQLLTLTDTELTAAGKSADAAATGAAIAALEKTDSDQQSRICSIDHILSPVWEQGHIKTADGTDGLPTANSFALRIRTGFLPEDVQKITTSRLGWLYLFRYDKDGNFVDYIDYEASAEVTDFDHSQYLYRAMLRDGLDYGAATDLSYTAYVKIENKINRPLVRFEIDHTMRDVSGDLSGVDLSADTLPEKTLEQVYSLFDGLVTAYPDYVTKSDAAGLCSMTYPDYANGVSGSSIYADTPAYKTYLYTLSESNASAGNDGTCKKAKLLIVCGVHGNEYAAPYNAYLFAKQLCDSVLTDENFFKLRAAFDIYIIPCLNGYGMYHGLRGNANGVNINRNFPVEDWKVRSEDTKDTAANNYSGPSAGSEFETQLVMNITDLIQPDMCIDHHNYNKEKWQFYTTVCDYRWLGLMYQSLVDCSCAFKKNYPQYFGTGFSLLVDKSGAAPSSVSKDKTLCTASKWWYESGMTFAATVEAAVSINYTDGVYTDTTTNYYGMDTLSVAEYTLRNVVLHAGQYVLDNK</sequence>
<dbReference type="SUPFAM" id="SSF53187">
    <property type="entry name" value="Zn-dependent exopeptidases"/>
    <property type="match status" value="1"/>
</dbReference>
<keyword evidence="8" id="KW-0175">Coiled coil</keyword>
<evidence type="ECO:0000256" key="4">
    <source>
        <dbReference type="ARBA" id="ARBA00022801"/>
    </source>
</evidence>
<dbReference type="GO" id="GO:0006508">
    <property type="term" value="P:proteolysis"/>
    <property type="evidence" value="ECO:0007669"/>
    <property type="project" value="UniProtKB-KW"/>
</dbReference>
<evidence type="ECO:0000313" key="10">
    <source>
        <dbReference type="EMBL" id="OUM21566.1"/>
    </source>
</evidence>
<protein>
    <recommendedName>
        <fullName evidence="9">Peptidase M14 domain-containing protein</fullName>
    </recommendedName>
</protein>
<reference evidence="10 11" key="1">
    <citation type="submission" date="2017-05" db="EMBL/GenBank/DDBJ databases">
        <title>Butyricicoccus porcorum sp. nov. a butyrate-producing bacterium from the swine intestinal tract.</title>
        <authorList>
            <person name="Trachsel J."/>
            <person name="Humphrey S."/>
            <person name="Allen H.K."/>
        </authorList>
    </citation>
    <scope>NUCLEOTIDE SEQUENCE [LARGE SCALE GENOMIC DNA]</scope>
    <source>
        <strain evidence="10">BB10</strain>
    </source>
</reference>
<evidence type="ECO:0000256" key="6">
    <source>
        <dbReference type="ARBA" id="ARBA00023049"/>
    </source>
</evidence>
<organism evidence="10 11">
    <name type="scientific">Butyricicoccus porcorum</name>
    <dbReference type="NCBI Taxonomy" id="1945634"/>
    <lineage>
        <taxon>Bacteria</taxon>
        <taxon>Bacillati</taxon>
        <taxon>Bacillota</taxon>
        <taxon>Clostridia</taxon>
        <taxon>Eubacteriales</taxon>
        <taxon>Butyricicoccaceae</taxon>
        <taxon>Butyricicoccus</taxon>
    </lineage>
</organism>
<comment type="cofactor">
    <cofactor evidence="1">
        <name>Zn(2+)</name>
        <dbReference type="ChEBI" id="CHEBI:29105"/>
    </cofactor>
</comment>
<proteinExistence type="inferred from homology"/>
<dbReference type="EMBL" id="NHOC01000002">
    <property type="protein sequence ID" value="OUM21566.1"/>
    <property type="molecule type" value="Genomic_DNA"/>
</dbReference>
<dbReference type="Gene3D" id="3.40.630.10">
    <property type="entry name" value="Zn peptidases"/>
    <property type="match status" value="1"/>
</dbReference>
<keyword evidence="11" id="KW-1185">Reference proteome</keyword>
<keyword evidence="6" id="KW-0482">Metalloprotease</keyword>
<evidence type="ECO:0000259" key="9">
    <source>
        <dbReference type="PROSITE" id="PS52035"/>
    </source>
</evidence>
<name>A0A252F738_9FIRM</name>
<dbReference type="PANTHER" id="PTHR11705:SF143">
    <property type="entry name" value="SLL0236 PROTEIN"/>
    <property type="match status" value="1"/>
</dbReference>
<feature type="domain" description="Peptidase M14" evidence="9">
    <location>
        <begin position="532"/>
        <end position="851"/>
    </location>
</feature>
<dbReference type="PANTHER" id="PTHR11705">
    <property type="entry name" value="PROTEASE FAMILY M14 CARBOXYPEPTIDASE A,B"/>
    <property type="match status" value="1"/>
</dbReference>
<evidence type="ECO:0000256" key="8">
    <source>
        <dbReference type="SAM" id="Coils"/>
    </source>
</evidence>
<dbReference type="Proteomes" id="UP000194903">
    <property type="component" value="Unassembled WGS sequence"/>
</dbReference>
<dbReference type="InterPro" id="IPR000834">
    <property type="entry name" value="Peptidase_M14"/>
</dbReference>
<evidence type="ECO:0000256" key="1">
    <source>
        <dbReference type="ARBA" id="ARBA00001947"/>
    </source>
</evidence>
<dbReference type="Pfam" id="PF00246">
    <property type="entry name" value="Peptidase_M14"/>
    <property type="match status" value="1"/>
</dbReference>
<comment type="caution">
    <text evidence="10">The sequence shown here is derived from an EMBL/GenBank/DDBJ whole genome shotgun (WGS) entry which is preliminary data.</text>
</comment>
<keyword evidence="5" id="KW-0862">Zinc</keyword>
<evidence type="ECO:0000256" key="3">
    <source>
        <dbReference type="ARBA" id="ARBA00022670"/>
    </source>
</evidence>
<gene>
    <name evidence="10" type="ORF">CBW42_03105</name>
</gene>
<accession>A0A252F738</accession>
<evidence type="ECO:0000313" key="11">
    <source>
        <dbReference type="Proteomes" id="UP000194903"/>
    </source>
</evidence>
<dbReference type="PROSITE" id="PS52035">
    <property type="entry name" value="PEPTIDASE_M14"/>
    <property type="match status" value="1"/>
</dbReference>
<dbReference type="GO" id="GO:0004181">
    <property type="term" value="F:metallocarboxypeptidase activity"/>
    <property type="evidence" value="ECO:0007669"/>
    <property type="project" value="InterPro"/>
</dbReference>
<dbReference type="AlphaFoldDB" id="A0A252F738"/>
<evidence type="ECO:0000256" key="7">
    <source>
        <dbReference type="PROSITE-ProRule" id="PRU01379"/>
    </source>
</evidence>
<dbReference type="GO" id="GO:0005615">
    <property type="term" value="C:extracellular space"/>
    <property type="evidence" value="ECO:0007669"/>
    <property type="project" value="TreeGrafter"/>
</dbReference>
<feature type="coiled-coil region" evidence="8">
    <location>
        <begin position="121"/>
        <end position="162"/>
    </location>
</feature>
<feature type="active site" description="Proton donor/acceptor" evidence="7">
    <location>
        <position position="816"/>
    </location>
</feature>
<dbReference type="RefSeq" id="WP_087017636.1">
    <property type="nucleotide sequence ID" value="NZ_NHOC01000002.1"/>
</dbReference>
<dbReference type="GO" id="GO:0008270">
    <property type="term" value="F:zinc ion binding"/>
    <property type="evidence" value="ECO:0007669"/>
    <property type="project" value="InterPro"/>
</dbReference>